<dbReference type="InterPro" id="IPR024645">
    <property type="entry name" value="Mitochondr_Som1"/>
</dbReference>
<organism evidence="2 3">
    <name type="scientific">Cordyceps confragosa</name>
    <name type="common">Lecanicillium lecanii</name>
    <dbReference type="NCBI Taxonomy" id="2714763"/>
    <lineage>
        <taxon>Eukaryota</taxon>
        <taxon>Fungi</taxon>
        <taxon>Dikarya</taxon>
        <taxon>Ascomycota</taxon>
        <taxon>Pezizomycotina</taxon>
        <taxon>Sordariomycetes</taxon>
        <taxon>Hypocreomycetidae</taxon>
        <taxon>Hypocreales</taxon>
        <taxon>Cordycipitaceae</taxon>
        <taxon>Akanthomyces</taxon>
    </lineage>
</organism>
<dbReference type="Pfam" id="PF11093">
    <property type="entry name" value="Mitochondr_Som1"/>
    <property type="match status" value="1"/>
</dbReference>
<reference evidence="2 3" key="1">
    <citation type="submission" date="2016-03" db="EMBL/GenBank/DDBJ databases">
        <title>Fine-scale spatial genetic structure of a fungal parasite of coffee scale insects.</title>
        <authorList>
            <person name="Jackson D."/>
            <person name="Zemenick K.A."/>
            <person name="Malloure B."/>
            <person name="Quandt C.A."/>
            <person name="James T.Y."/>
        </authorList>
    </citation>
    <scope>NUCLEOTIDE SEQUENCE [LARGE SCALE GENOMIC DNA]</scope>
    <source>
        <strain evidence="2 3">UM487</strain>
    </source>
</reference>
<proteinExistence type="predicted"/>
<dbReference type="AlphaFoldDB" id="A0A179IIT7"/>
<feature type="compositionally biased region" description="Polar residues" evidence="1">
    <location>
        <begin position="93"/>
        <end position="118"/>
    </location>
</feature>
<evidence type="ECO:0000256" key="1">
    <source>
        <dbReference type="SAM" id="MobiDB-lite"/>
    </source>
</evidence>
<dbReference type="OrthoDB" id="3983163at2759"/>
<evidence type="ECO:0000313" key="3">
    <source>
        <dbReference type="Proteomes" id="UP000243081"/>
    </source>
</evidence>
<dbReference type="GO" id="GO:0042720">
    <property type="term" value="C:mitochondrial inner membrane peptidase complex"/>
    <property type="evidence" value="ECO:0007669"/>
    <property type="project" value="InterPro"/>
</dbReference>
<dbReference type="Proteomes" id="UP000243081">
    <property type="component" value="Unassembled WGS sequence"/>
</dbReference>
<dbReference type="EMBL" id="LUKN01000604">
    <property type="protein sequence ID" value="OAR02586.1"/>
    <property type="molecule type" value="Genomic_DNA"/>
</dbReference>
<gene>
    <name evidence="2" type="ORF">LLEC1_00323</name>
</gene>
<name>A0A179IIT7_CORDF</name>
<keyword evidence="3" id="KW-1185">Reference proteome</keyword>
<comment type="caution">
    <text evidence="2">The sequence shown here is derived from an EMBL/GenBank/DDBJ whole genome shotgun (WGS) entry which is preliminary data.</text>
</comment>
<protein>
    <submittedName>
        <fullName evidence="2">Uncharacterized protein</fullName>
    </submittedName>
</protein>
<feature type="region of interest" description="Disordered" evidence="1">
    <location>
        <begin position="90"/>
        <end position="118"/>
    </location>
</feature>
<evidence type="ECO:0000313" key="2">
    <source>
        <dbReference type="EMBL" id="OAR02586.1"/>
    </source>
</evidence>
<sequence>MSPPCPSFNASELPTRIQQVADGRRRKLEEGARRIELSACELFKMNQWECELKDESMQHSPISCWPVTRFFRLCKDKNVTFSVETTAWEGKTSVASRPPSSTHNQSTTFQWTNNWSES</sequence>
<dbReference type="OMA" id="TTSWEPI"/>
<accession>A0A179IIT7</accession>